<name>A0ABT7ZUI6_9FLAO</name>
<evidence type="ECO:0000256" key="1">
    <source>
        <dbReference type="SAM" id="SignalP"/>
    </source>
</evidence>
<protein>
    <recommendedName>
        <fullName evidence="4">MORN repeat variant</fullName>
    </recommendedName>
</protein>
<accession>A0ABT7ZUI6</accession>
<dbReference type="RefSeq" id="WP_290206369.1">
    <property type="nucleotide sequence ID" value="NZ_JASDDK010000002.1"/>
</dbReference>
<gene>
    <name evidence="2" type="ORF">QMA06_08135</name>
</gene>
<sequence length="171" mass="20267">MKNIWSLLIFPLLMVVQDLSAQETLNFDDLYIHNDLIYKVSNDSLFSGICEKRRKNGHLVMEESFKNGIILSAKYYYNGKRKIMSDSVIYNFTKPYEYKALYRFNMKTQNISEKNTYDTNGKLILVENFKNNKLTYSCEYNGKQKHGKEFCYTKEGLLLEYEYMDGKKVKD</sequence>
<comment type="caution">
    <text evidence="2">The sequence shown here is derived from an EMBL/GenBank/DDBJ whole genome shotgun (WGS) entry which is preliminary data.</text>
</comment>
<feature type="signal peptide" evidence="1">
    <location>
        <begin position="1"/>
        <end position="21"/>
    </location>
</feature>
<proteinExistence type="predicted"/>
<feature type="chain" id="PRO_5045329660" description="MORN repeat variant" evidence="1">
    <location>
        <begin position="22"/>
        <end position="171"/>
    </location>
</feature>
<reference evidence="2 3" key="1">
    <citation type="journal article" date="2023" name="Int. J. Syst. Evol. Microbiol.">
        <title>Winogradskyella bathintestinalis sp. nov., isolated from the intestine of the deep-sea loosejaw dragonfish, Malacosteus niger.</title>
        <authorList>
            <person name="Uniacke-Lowe S."/>
            <person name="Johnson C.N."/>
            <person name="Stanton C."/>
            <person name="Hill C."/>
            <person name="Ross P."/>
        </authorList>
    </citation>
    <scope>NUCLEOTIDE SEQUENCE [LARGE SCALE GENOMIC DNA]</scope>
    <source>
        <strain evidence="2 3">APC 3343</strain>
    </source>
</reference>
<evidence type="ECO:0000313" key="2">
    <source>
        <dbReference type="EMBL" id="MDN3492687.1"/>
    </source>
</evidence>
<dbReference type="Proteomes" id="UP001231197">
    <property type="component" value="Unassembled WGS sequence"/>
</dbReference>
<keyword evidence="1" id="KW-0732">Signal</keyword>
<organism evidence="2 3">
    <name type="scientific">Winogradskyella bathintestinalis</name>
    <dbReference type="NCBI Taxonomy" id="3035208"/>
    <lineage>
        <taxon>Bacteria</taxon>
        <taxon>Pseudomonadati</taxon>
        <taxon>Bacteroidota</taxon>
        <taxon>Flavobacteriia</taxon>
        <taxon>Flavobacteriales</taxon>
        <taxon>Flavobacteriaceae</taxon>
        <taxon>Winogradskyella</taxon>
    </lineage>
</organism>
<dbReference type="EMBL" id="JASDDK010000002">
    <property type="protein sequence ID" value="MDN3492687.1"/>
    <property type="molecule type" value="Genomic_DNA"/>
</dbReference>
<evidence type="ECO:0000313" key="3">
    <source>
        <dbReference type="Proteomes" id="UP001231197"/>
    </source>
</evidence>
<dbReference type="SUPFAM" id="SSF82185">
    <property type="entry name" value="Histone H3 K4-specific methyltransferase SET7/9 N-terminal domain"/>
    <property type="match status" value="1"/>
</dbReference>
<evidence type="ECO:0008006" key="4">
    <source>
        <dbReference type="Google" id="ProtNLM"/>
    </source>
</evidence>
<keyword evidence="3" id="KW-1185">Reference proteome</keyword>